<dbReference type="InterPro" id="IPR037012">
    <property type="entry name" value="NanQ/TabA/YiaL_sf"/>
</dbReference>
<organism evidence="1 2">
    <name type="scientific">Erwinia aeris</name>
    <dbReference type="NCBI Taxonomy" id="3239803"/>
    <lineage>
        <taxon>Bacteria</taxon>
        <taxon>Pseudomonadati</taxon>
        <taxon>Pseudomonadota</taxon>
        <taxon>Gammaproteobacteria</taxon>
        <taxon>Enterobacterales</taxon>
        <taxon>Erwiniaceae</taxon>
        <taxon>Erwinia</taxon>
    </lineage>
</organism>
<dbReference type="RefSeq" id="WP_369895506.1">
    <property type="nucleotide sequence ID" value="NZ_JBGFFX010000005.1"/>
</dbReference>
<proteinExistence type="predicted"/>
<protein>
    <submittedName>
        <fullName evidence="1">YhcH/YjgK/YiaL family protein</fullName>
    </submittedName>
</protein>
<dbReference type="Gene3D" id="2.60.120.370">
    <property type="entry name" value="YhcH/YjgK/YiaL"/>
    <property type="match status" value="1"/>
</dbReference>
<dbReference type="EMBL" id="JBGFFX010000005">
    <property type="protein sequence ID" value="MEY8770849.1"/>
    <property type="molecule type" value="Genomic_DNA"/>
</dbReference>
<keyword evidence="2" id="KW-1185">Reference proteome</keyword>
<dbReference type="PANTHER" id="PTHR34986:SF4">
    <property type="entry name" value="EVOLVED BETA-GALACTOSIDASE SUBUNIT BETA-RELATED"/>
    <property type="match status" value="1"/>
</dbReference>
<name>A0ABV4E7S0_9GAMM</name>
<evidence type="ECO:0000313" key="2">
    <source>
        <dbReference type="Proteomes" id="UP001565243"/>
    </source>
</evidence>
<dbReference type="NCBIfam" id="TIGR00022">
    <property type="entry name" value="YhcH/YjgK/YiaL family protein"/>
    <property type="match status" value="1"/>
</dbReference>
<evidence type="ECO:0000313" key="1">
    <source>
        <dbReference type="EMBL" id="MEY8770849.1"/>
    </source>
</evidence>
<dbReference type="PANTHER" id="PTHR34986">
    <property type="entry name" value="EVOLVED BETA-GALACTOSIDASE SUBUNIT BETA"/>
    <property type="match status" value="1"/>
</dbReference>
<gene>
    <name evidence="1" type="ORF">AB6T85_10480</name>
</gene>
<reference evidence="1 2" key="1">
    <citation type="submission" date="2024-07" db="EMBL/GenBank/DDBJ databases">
        <authorList>
            <person name="Hebao G."/>
        </authorList>
    </citation>
    <scope>NUCLEOTIDE SEQUENCE [LARGE SCALE GENOMIC DNA]</scope>
    <source>
        <strain evidence="1 2">ACCC 02193</strain>
    </source>
</reference>
<accession>A0ABV4E7S0</accession>
<dbReference type="Pfam" id="PF04074">
    <property type="entry name" value="DUF386"/>
    <property type="match status" value="1"/>
</dbReference>
<dbReference type="Proteomes" id="UP001565243">
    <property type="component" value="Unassembled WGS sequence"/>
</dbReference>
<dbReference type="SUPFAM" id="SSF51197">
    <property type="entry name" value="Clavaminate synthase-like"/>
    <property type="match status" value="1"/>
</dbReference>
<dbReference type="InterPro" id="IPR004375">
    <property type="entry name" value="NanQ/TabA/YiaL"/>
</dbReference>
<comment type="caution">
    <text evidence="1">The sequence shown here is derived from an EMBL/GenBank/DDBJ whole genome shotgun (WGS) entry which is preliminary data.</text>
</comment>
<sequence length="158" mass="17476">MITGNLSTLKMATLPPVLAALLARPEHHLAALSAHDDGRIQPEGESWFCTLSPARTAPAATRHTEFHRQYLDIQILLAGEEIVHFSCADARNQQAEERKPDLFIVERPWLPHSVRLQPGDFVIFYPGEAHQALCAVGEPAAVRKAVFKIPLAMLEARA</sequence>